<dbReference type="AlphaFoldDB" id="A0A1L8CVT0"/>
<dbReference type="STRING" id="870242.cpu_15220"/>
<dbReference type="NCBIfam" id="NF001911">
    <property type="entry name" value="PRK00685.1"/>
    <property type="match status" value="1"/>
</dbReference>
<keyword evidence="1 2" id="KW-0378">Hydrolase</keyword>
<dbReference type="Proteomes" id="UP000187485">
    <property type="component" value="Unassembled WGS sequence"/>
</dbReference>
<dbReference type="GO" id="GO:0016787">
    <property type="term" value="F:hydrolase activity"/>
    <property type="evidence" value="ECO:0007669"/>
    <property type="project" value="UniProtKB-UniRule"/>
</dbReference>
<dbReference type="InterPro" id="IPR022877">
    <property type="entry name" value="UPF0173"/>
</dbReference>
<dbReference type="Pfam" id="PF13483">
    <property type="entry name" value="Lactamase_B_3"/>
    <property type="match status" value="1"/>
</dbReference>
<dbReference type="OrthoDB" id="9789133at2"/>
<dbReference type="EMBL" id="BDJK01000024">
    <property type="protein sequence ID" value="GAV23012.1"/>
    <property type="molecule type" value="Genomic_DNA"/>
</dbReference>
<dbReference type="RefSeq" id="WP_075859466.1">
    <property type="nucleotide sequence ID" value="NZ_BDJK01000024.1"/>
</dbReference>
<dbReference type="SUPFAM" id="SSF56281">
    <property type="entry name" value="Metallo-hydrolase/oxidoreductase"/>
    <property type="match status" value="1"/>
</dbReference>
<name>A0A1L8CVT0_9THEO</name>
<comment type="caution">
    <text evidence="4">The sequence shown here is derived from an EMBL/GenBank/DDBJ whole genome shotgun (WGS) entry which is preliminary data.</text>
</comment>
<dbReference type="InterPro" id="IPR050114">
    <property type="entry name" value="UPF0173_UPF0282_UlaG_hydrolase"/>
</dbReference>
<dbReference type="HAMAP" id="MF_00457">
    <property type="entry name" value="UPF0173"/>
    <property type="match status" value="1"/>
</dbReference>
<dbReference type="PANTHER" id="PTHR43546:SF3">
    <property type="entry name" value="UPF0173 METAL-DEPENDENT HYDROLASE MJ1163"/>
    <property type="match status" value="1"/>
</dbReference>
<organism evidence="4 5">
    <name type="scientific">Carboxydothermus pertinax</name>
    <dbReference type="NCBI Taxonomy" id="870242"/>
    <lineage>
        <taxon>Bacteria</taxon>
        <taxon>Bacillati</taxon>
        <taxon>Bacillota</taxon>
        <taxon>Clostridia</taxon>
        <taxon>Thermoanaerobacterales</taxon>
        <taxon>Thermoanaerobacteraceae</taxon>
        <taxon>Carboxydothermus</taxon>
    </lineage>
</organism>
<reference evidence="5" key="1">
    <citation type="submission" date="2016-12" db="EMBL/GenBank/DDBJ databases">
        <title>Draft Genome Sequences od Carboxydothermus pertinax and islandicus, Hydrogenogenic Carboxydotrophic Bacteria.</title>
        <authorList>
            <person name="Fukuyama Y."/>
            <person name="Ohmae K."/>
            <person name="Yoneda Y."/>
            <person name="Yoshida T."/>
            <person name="Sako Y."/>
        </authorList>
    </citation>
    <scope>NUCLEOTIDE SEQUENCE [LARGE SCALE GENOMIC DNA]</scope>
    <source>
        <strain evidence="5">Ug1</strain>
    </source>
</reference>
<comment type="similarity">
    <text evidence="2">Belongs to the UPF0173 family.</text>
</comment>
<accession>A0A1L8CVT0</accession>
<evidence type="ECO:0000256" key="1">
    <source>
        <dbReference type="ARBA" id="ARBA00022801"/>
    </source>
</evidence>
<protein>
    <recommendedName>
        <fullName evidence="2">UPF0173 metal-dependent hydrolase cpu_15220</fullName>
    </recommendedName>
</protein>
<dbReference type="InterPro" id="IPR036866">
    <property type="entry name" value="RibonucZ/Hydroxyglut_hydro"/>
</dbReference>
<feature type="domain" description="Metallo-beta-lactamase" evidence="3">
    <location>
        <begin position="7"/>
        <end position="190"/>
    </location>
</feature>
<gene>
    <name evidence="4" type="ORF">cpu_15220</name>
</gene>
<evidence type="ECO:0000313" key="5">
    <source>
        <dbReference type="Proteomes" id="UP000187485"/>
    </source>
</evidence>
<sequence>MKITFLGHAGFFVEAEGLKFLFDPFLTGNPVAAKRPEEMTADYIFVSHGHGDHLGDTVPIAQKSDATVIGVFELCNFLSRQNVKTHPMHIGGRYNFGKFTVKLTPAWHGSSFGEGPVESLGNPCGFLLTVGGQTLYHTGDTGVFYDMKLIAEIDPVDILLLPIGGNFTMDIKDALKAVELIKPRHVIPMHYNTWPLIAVNAEEFRAKGSSLGAEVHMVNPGETVVL</sequence>
<keyword evidence="5" id="KW-1185">Reference proteome</keyword>
<proteinExistence type="inferred from homology"/>
<dbReference type="SMART" id="SM00849">
    <property type="entry name" value="Lactamase_B"/>
    <property type="match status" value="1"/>
</dbReference>
<evidence type="ECO:0000259" key="3">
    <source>
        <dbReference type="SMART" id="SM00849"/>
    </source>
</evidence>
<dbReference type="InterPro" id="IPR001279">
    <property type="entry name" value="Metallo-B-lactamas"/>
</dbReference>
<dbReference type="Gene3D" id="3.60.15.10">
    <property type="entry name" value="Ribonuclease Z/Hydroxyacylglutathione hydrolase-like"/>
    <property type="match status" value="1"/>
</dbReference>
<evidence type="ECO:0000256" key="2">
    <source>
        <dbReference type="HAMAP-Rule" id="MF_00457"/>
    </source>
</evidence>
<dbReference type="PANTHER" id="PTHR43546">
    <property type="entry name" value="UPF0173 METAL-DEPENDENT HYDROLASE MJ1163-RELATED"/>
    <property type="match status" value="1"/>
</dbReference>
<evidence type="ECO:0000313" key="4">
    <source>
        <dbReference type="EMBL" id="GAV23012.1"/>
    </source>
</evidence>